<reference evidence="8" key="1">
    <citation type="submission" date="2021-01" db="EMBL/GenBank/DDBJ databases">
        <authorList>
            <person name="Corre E."/>
            <person name="Pelletier E."/>
            <person name="Niang G."/>
            <person name="Scheremetjew M."/>
            <person name="Finn R."/>
            <person name="Kale V."/>
            <person name="Holt S."/>
            <person name="Cochrane G."/>
            <person name="Meng A."/>
            <person name="Brown T."/>
            <person name="Cohen L."/>
        </authorList>
    </citation>
    <scope>NUCLEOTIDE SEQUENCE</scope>
    <source>
        <strain evidence="8">CCMP722</strain>
    </source>
</reference>
<evidence type="ECO:0000256" key="2">
    <source>
        <dbReference type="ARBA" id="ARBA00012925"/>
    </source>
</evidence>
<dbReference type="Gene3D" id="3.10.200.10">
    <property type="entry name" value="Alpha carbonic anhydrase"/>
    <property type="match status" value="1"/>
</dbReference>
<comment type="similarity">
    <text evidence="1">Belongs to the alpha-carbonic anhydrase family.</text>
</comment>
<evidence type="ECO:0000256" key="1">
    <source>
        <dbReference type="ARBA" id="ARBA00010718"/>
    </source>
</evidence>
<evidence type="ECO:0000313" key="8">
    <source>
        <dbReference type="EMBL" id="CAD8669175.1"/>
    </source>
</evidence>
<dbReference type="SMART" id="SM01057">
    <property type="entry name" value="Carb_anhydrase"/>
    <property type="match status" value="1"/>
</dbReference>
<comment type="catalytic activity">
    <reaction evidence="6">
        <text>hydrogencarbonate + H(+) = CO2 + H2O</text>
        <dbReference type="Rhea" id="RHEA:10748"/>
        <dbReference type="ChEBI" id="CHEBI:15377"/>
        <dbReference type="ChEBI" id="CHEBI:15378"/>
        <dbReference type="ChEBI" id="CHEBI:16526"/>
        <dbReference type="ChEBI" id="CHEBI:17544"/>
        <dbReference type="EC" id="4.2.1.1"/>
    </reaction>
</comment>
<dbReference type="GO" id="GO:0004089">
    <property type="term" value="F:carbonate dehydratase activity"/>
    <property type="evidence" value="ECO:0007669"/>
    <property type="project" value="UniProtKB-EC"/>
</dbReference>
<keyword evidence="5" id="KW-0456">Lyase</keyword>
<protein>
    <recommendedName>
        <fullName evidence="2">carbonic anhydrase</fullName>
        <ecNumber evidence="2">4.2.1.1</ecNumber>
    </recommendedName>
</protein>
<dbReference type="InterPro" id="IPR036398">
    <property type="entry name" value="CA_dom_sf"/>
</dbReference>
<sequence length="336" mass="36723">MPVTASPVMTSIAPLSAQKHAVRGQRLQASRTTQRVAGTRKGAMLVRASASEEKTTLNLINPTRRQMVTGTVGAFAASCACSTCGTGPALADGVAFTYGQYDGALKWQGTCSLGDAQSPINISPANADMRVATRMDTFKFNYKYPGSAIVNTGKGIQVNYEPGNYVTLGDRKMQLLQFHFHTPSEHTREGKHSQMEVHLVHRDVVSQNLCVLGALLTTKKQGSPASDGCSGLEMALKEAPETPNKLMEKEMPVDLLSFLPTDKGYYSYKGSLTTPPCSEGVDWFVFAEPVKISAQQALEFQEMVGQNTSLSFNYRPTQPLGDRQLTRMVEVRDWNW</sequence>
<dbReference type="EC" id="4.2.1.1" evidence="2"/>
<keyword evidence="4" id="KW-0862">Zinc</keyword>
<name>A0A7S0R842_9CHLO</name>
<dbReference type="AlphaFoldDB" id="A0A7S0R842"/>
<keyword evidence="3" id="KW-0479">Metal-binding</keyword>
<dbReference type="InterPro" id="IPR041891">
    <property type="entry name" value="Alpha_CA_prokaryot-like"/>
</dbReference>
<dbReference type="GO" id="GO:0008270">
    <property type="term" value="F:zinc ion binding"/>
    <property type="evidence" value="ECO:0007669"/>
    <property type="project" value="InterPro"/>
</dbReference>
<feature type="domain" description="Alpha-carbonic anhydrase" evidence="7">
    <location>
        <begin position="94"/>
        <end position="329"/>
    </location>
</feature>
<dbReference type="InterPro" id="IPR001148">
    <property type="entry name" value="CA_dom"/>
</dbReference>
<evidence type="ECO:0000256" key="3">
    <source>
        <dbReference type="ARBA" id="ARBA00022723"/>
    </source>
</evidence>
<evidence type="ECO:0000256" key="6">
    <source>
        <dbReference type="ARBA" id="ARBA00048348"/>
    </source>
</evidence>
<dbReference type="SUPFAM" id="SSF51069">
    <property type="entry name" value="Carbonic anhydrase"/>
    <property type="match status" value="1"/>
</dbReference>
<dbReference type="PROSITE" id="PS51144">
    <property type="entry name" value="ALPHA_CA_2"/>
    <property type="match status" value="1"/>
</dbReference>
<dbReference type="Pfam" id="PF00194">
    <property type="entry name" value="Carb_anhydrase"/>
    <property type="match status" value="1"/>
</dbReference>
<proteinExistence type="inferred from homology"/>
<evidence type="ECO:0000256" key="5">
    <source>
        <dbReference type="ARBA" id="ARBA00023239"/>
    </source>
</evidence>
<dbReference type="PANTHER" id="PTHR18952:SF265">
    <property type="entry name" value="CARBONIC ANHYDRASE"/>
    <property type="match status" value="1"/>
</dbReference>
<dbReference type="EMBL" id="HBFA01019294">
    <property type="protein sequence ID" value="CAD8669175.1"/>
    <property type="molecule type" value="Transcribed_RNA"/>
</dbReference>
<gene>
    <name evidence="8" type="ORF">POBO1169_LOCUS9880</name>
</gene>
<dbReference type="PANTHER" id="PTHR18952">
    <property type="entry name" value="CARBONIC ANHYDRASE"/>
    <property type="match status" value="1"/>
</dbReference>
<dbReference type="InterPro" id="IPR023561">
    <property type="entry name" value="Carbonic_anhydrase_a-class"/>
</dbReference>
<evidence type="ECO:0000259" key="7">
    <source>
        <dbReference type="PROSITE" id="PS51144"/>
    </source>
</evidence>
<evidence type="ECO:0000256" key="4">
    <source>
        <dbReference type="ARBA" id="ARBA00022833"/>
    </source>
</evidence>
<dbReference type="CDD" id="cd03124">
    <property type="entry name" value="alpha_CA_prokaryotic_like"/>
    <property type="match status" value="1"/>
</dbReference>
<accession>A0A7S0R842</accession>
<organism evidence="8">
    <name type="scientific">Pyramimonas obovata</name>
    <dbReference type="NCBI Taxonomy" id="1411642"/>
    <lineage>
        <taxon>Eukaryota</taxon>
        <taxon>Viridiplantae</taxon>
        <taxon>Chlorophyta</taxon>
        <taxon>Pyramimonadophyceae</taxon>
        <taxon>Pyramimonadales</taxon>
        <taxon>Pyramimonadaceae</taxon>
        <taxon>Pyramimonas</taxon>
        <taxon>Pyramimonas incertae sedis</taxon>
    </lineage>
</organism>